<reference evidence="1 2" key="1">
    <citation type="journal article" date="2019" name="Sci. Rep.">
        <title>Orb-weaving spider Araneus ventricosus genome elucidates the spidroin gene catalogue.</title>
        <authorList>
            <person name="Kono N."/>
            <person name="Nakamura H."/>
            <person name="Ohtoshi R."/>
            <person name="Moran D.A.P."/>
            <person name="Shinohara A."/>
            <person name="Yoshida Y."/>
            <person name="Fujiwara M."/>
            <person name="Mori M."/>
            <person name="Tomita M."/>
            <person name="Arakawa K."/>
        </authorList>
    </citation>
    <scope>NUCLEOTIDE SEQUENCE [LARGE SCALE GENOMIC DNA]</scope>
</reference>
<keyword evidence="2" id="KW-1185">Reference proteome</keyword>
<protein>
    <submittedName>
        <fullName evidence="1">Uncharacterized protein</fullName>
    </submittedName>
</protein>
<accession>A0A4Y2A7D0</accession>
<dbReference type="EMBL" id="BGPR01000008">
    <property type="protein sequence ID" value="GBL75741.1"/>
    <property type="molecule type" value="Genomic_DNA"/>
</dbReference>
<organism evidence="1 2">
    <name type="scientific">Araneus ventricosus</name>
    <name type="common">Orbweaver spider</name>
    <name type="synonym">Epeira ventricosa</name>
    <dbReference type="NCBI Taxonomy" id="182803"/>
    <lineage>
        <taxon>Eukaryota</taxon>
        <taxon>Metazoa</taxon>
        <taxon>Ecdysozoa</taxon>
        <taxon>Arthropoda</taxon>
        <taxon>Chelicerata</taxon>
        <taxon>Arachnida</taxon>
        <taxon>Araneae</taxon>
        <taxon>Araneomorphae</taxon>
        <taxon>Entelegynae</taxon>
        <taxon>Araneoidea</taxon>
        <taxon>Araneidae</taxon>
        <taxon>Araneus</taxon>
    </lineage>
</organism>
<sequence length="90" mass="10491">MSWVRDDIIFFTEHGSSLTYLKRFRLARNDVCACGGRYRNSIPLCHKVHSYDLLVFKETCTKSNIRMSGEEVASNNLSRHKIHKIIKFIS</sequence>
<dbReference type="Proteomes" id="UP000499080">
    <property type="component" value="Unassembled WGS sequence"/>
</dbReference>
<evidence type="ECO:0000313" key="1">
    <source>
        <dbReference type="EMBL" id="GBL75741.1"/>
    </source>
</evidence>
<gene>
    <name evidence="1" type="ORF">AVEN_155038_1</name>
</gene>
<comment type="caution">
    <text evidence="1">The sequence shown here is derived from an EMBL/GenBank/DDBJ whole genome shotgun (WGS) entry which is preliminary data.</text>
</comment>
<evidence type="ECO:0000313" key="2">
    <source>
        <dbReference type="Proteomes" id="UP000499080"/>
    </source>
</evidence>
<dbReference type="AlphaFoldDB" id="A0A4Y2A7D0"/>
<name>A0A4Y2A7D0_ARAVE</name>
<proteinExistence type="predicted"/>